<reference evidence="3" key="1">
    <citation type="journal article" date="2015" name="MBio">
        <title>Genome-Resolved Metagenomic Analysis Reveals Roles for Candidate Phyla and Other Microbial Community Members in Biogeochemical Transformations in Oil Reservoirs.</title>
        <authorList>
            <person name="Hu P."/>
            <person name="Tom L."/>
            <person name="Singh A."/>
            <person name="Thomas B.C."/>
            <person name="Baker B.J."/>
            <person name="Piceno Y.M."/>
            <person name="Andersen G.L."/>
            <person name="Banfield J.F."/>
        </authorList>
    </citation>
    <scope>NUCLEOTIDE SEQUENCE [LARGE SCALE GENOMIC DNA]</scope>
</reference>
<feature type="transmembrane region" description="Helical" evidence="1">
    <location>
        <begin position="378"/>
        <end position="395"/>
    </location>
</feature>
<evidence type="ECO:0008006" key="4">
    <source>
        <dbReference type="Google" id="ProtNLM"/>
    </source>
</evidence>
<dbReference type="AlphaFoldDB" id="A0A117L178"/>
<feature type="transmembrane region" description="Helical" evidence="1">
    <location>
        <begin position="329"/>
        <end position="347"/>
    </location>
</feature>
<name>A0A117L178_9EURY</name>
<feature type="transmembrane region" description="Helical" evidence="1">
    <location>
        <begin position="400"/>
        <end position="421"/>
    </location>
</feature>
<feature type="transmembrane region" description="Helical" evidence="1">
    <location>
        <begin position="354"/>
        <end position="372"/>
    </location>
</feature>
<accession>A0A117L178</accession>
<dbReference type="EMBL" id="LGFD01000020">
    <property type="protein sequence ID" value="KUK17546.1"/>
    <property type="molecule type" value="Genomic_DNA"/>
</dbReference>
<sequence length="466" mass="52640">MTLPPALAEYYVVLDSSLSSLSELAEGVTKIHNGTAIMVNISYSNLTFLGSDDTVLFVVNSSEFNSELVYSLYRKLDYDGDGIYDPVIGFLPVDSYIRFKEWTNAVIQTHRNKNPRALFVCPHCSSKIRLNGSMYYLHGRYATYENYLKYSKDASLIWIAGHGDPSGVDLGYWRFDEDHMGDVREKVFVFESCSVGMIWLTTNPIALSLLGNGSLAIVASVDSGGVSYFPPEYWISNYTIGKLAQINNAYFMKIGISPKVVVLGDPAFKFGQAGNYFKQIPYGELDHLDKIVLPKINGYAYVPRDSILIMLWEYVGPLNLWRGFVTERGIFTLLVAVSIVLIGPNISRLKKRELILSLVSSIGAIAVLYPTIDDISPQVMFKIYIAWTLIVLATYRKHTLFGFLLAPVLFFVGLAAIMGLITMRYSLFVLTVGTISTFVLWLILKLNYLLLERFEQHLRYRNERHE</sequence>
<protein>
    <recommendedName>
        <fullName evidence="4">Gingipain domain-containing protein</fullName>
    </recommendedName>
</protein>
<comment type="caution">
    <text evidence="2">The sequence shown here is derived from an EMBL/GenBank/DDBJ whole genome shotgun (WGS) entry which is preliminary data.</text>
</comment>
<organism evidence="2 3">
    <name type="scientific">Thermococcus sibiricus</name>
    <dbReference type="NCBI Taxonomy" id="172049"/>
    <lineage>
        <taxon>Archaea</taxon>
        <taxon>Methanobacteriati</taxon>
        <taxon>Methanobacteriota</taxon>
        <taxon>Thermococci</taxon>
        <taxon>Thermococcales</taxon>
        <taxon>Thermococcaceae</taxon>
        <taxon>Thermococcus</taxon>
    </lineage>
</organism>
<proteinExistence type="predicted"/>
<gene>
    <name evidence="2" type="ORF">XD54_1139</name>
</gene>
<dbReference type="Proteomes" id="UP000053911">
    <property type="component" value="Unassembled WGS sequence"/>
</dbReference>
<feature type="transmembrane region" description="Helical" evidence="1">
    <location>
        <begin position="427"/>
        <end position="451"/>
    </location>
</feature>
<evidence type="ECO:0000256" key="1">
    <source>
        <dbReference type="SAM" id="Phobius"/>
    </source>
</evidence>
<keyword evidence="1" id="KW-0472">Membrane</keyword>
<keyword evidence="1" id="KW-1133">Transmembrane helix</keyword>
<evidence type="ECO:0000313" key="2">
    <source>
        <dbReference type="EMBL" id="KUK17546.1"/>
    </source>
</evidence>
<keyword evidence="1" id="KW-0812">Transmembrane</keyword>
<dbReference type="PATRIC" id="fig|172049.5.peg.2098"/>
<evidence type="ECO:0000313" key="3">
    <source>
        <dbReference type="Proteomes" id="UP000053911"/>
    </source>
</evidence>